<dbReference type="RefSeq" id="WP_252761993.1">
    <property type="nucleotide sequence ID" value="NZ_JAMXLY010000109.1"/>
</dbReference>
<accession>A0ABT1BZZ3</accession>
<gene>
    <name evidence="2" type="ORF">NG821_12540</name>
</gene>
<organism evidence="2 3">
    <name type="scientific">Segatella cerevisiae</name>
    <dbReference type="NCBI Taxonomy" id="2053716"/>
    <lineage>
        <taxon>Bacteria</taxon>
        <taxon>Pseudomonadati</taxon>
        <taxon>Bacteroidota</taxon>
        <taxon>Bacteroidia</taxon>
        <taxon>Bacteroidales</taxon>
        <taxon>Prevotellaceae</taxon>
        <taxon>Segatella</taxon>
    </lineage>
</organism>
<reference evidence="2 3" key="1">
    <citation type="submission" date="2022-06" db="EMBL/GenBank/DDBJ databases">
        <title>A taxonomic note on the genus Prevotella: Description of four novel genera and emended description of the genera Hallella and Xylanibacter.</title>
        <authorList>
            <person name="Hitch T.C.A."/>
        </authorList>
    </citation>
    <scope>NUCLEOTIDE SEQUENCE [LARGE SCALE GENOMIC DNA]</scope>
    <source>
        <strain evidence="2 3">DSM 100619</strain>
    </source>
</reference>
<name>A0ABT1BZZ3_9BACT</name>
<dbReference type="Proteomes" id="UP001204015">
    <property type="component" value="Unassembled WGS sequence"/>
</dbReference>
<dbReference type="InterPro" id="IPR041657">
    <property type="entry name" value="HTH_17"/>
</dbReference>
<dbReference type="EMBL" id="JAMXLY010000109">
    <property type="protein sequence ID" value="MCO6026647.1"/>
    <property type="molecule type" value="Genomic_DNA"/>
</dbReference>
<evidence type="ECO:0000313" key="3">
    <source>
        <dbReference type="Proteomes" id="UP001204015"/>
    </source>
</evidence>
<evidence type="ECO:0000313" key="2">
    <source>
        <dbReference type="EMBL" id="MCO6026647.1"/>
    </source>
</evidence>
<proteinExistence type="predicted"/>
<evidence type="ECO:0000259" key="1">
    <source>
        <dbReference type="Pfam" id="PF12728"/>
    </source>
</evidence>
<dbReference type="Pfam" id="PF12728">
    <property type="entry name" value="HTH_17"/>
    <property type="match status" value="1"/>
</dbReference>
<feature type="domain" description="Helix-turn-helix" evidence="1">
    <location>
        <begin position="68"/>
        <end position="112"/>
    </location>
</feature>
<comment type="caution">
    <text evidence="2">The sequence shown here is derived from an EMBL/GenBank/DDBJ whole genome shotgun (WGS) entry which is preliminary data.</text>
</comment>
<protein>
    <submittedName>
        <fullName evidence="2">Helix-turn-helix domain-containing protein</fullName>
    </submittedName>
</protein>
<sequence>MEKISFDQLPQMVSNIAKEVSTLKAMMTVMLPKGSSLKYRVEDGKPEILMCKEVSSSVIYQHTICDVACACKIMNMAKSTLYAHVRQGDIPGMKKGKKWYFYEDELAKWIESGNTVKHQQQNQEILDRIRSGIHHKPKSIR</sequence>
<keyword evidence="3" id="KW-1185">Reference proteome</keyword>